<evidence type="ECO:0000313" key="1">
    <source>
        <dbReference type="EnsemblPlants" id="EMT06787"/>
    </source>
</evidence>
<sequence>MGRVRKVCRKDVPLVSSVESTDSLKDPYVPNDFADDGSNAMSLGCSGDDEEFDKALYNFYVNNKVKYLRRKLSSAGRRNVGHLPRISFRCYLLVCSIVFMHFLPCLLSPPAECTCKQQDSFCFVLLLFQIQSDQKQSATEDLKIFHVPVDDLFVTPKCLLVFFLQVLLTGQGKDNRSDRFNLFSLLVA</sequence>
<name>M8BV48_AEGTA</name>
<reference evidence="1" key="1">
    <citation type="submission" date="2015-06" db="UniProtKB">
        <authorList>
            <consortium name="EnsemblPlants"/>
        </authorList>
    </citation>
    <scope>IDENTIFICATION</scope>
</reference>
<dbReference type="AlphaFoldDB" id="M8BV48"/>
<dbReference type="EnsemblPlants" id="EMT06787">
    <property type="protein sequence ID" value="EMT06787"/>
    <property type="gene ID" value="F775_07238"/>
</dbReference>
<proteinExistence type="predicted"/>
<organism evidence="1">
    <name type="scientific">Aegilops tauschii</name>
    <name type="common">Tausch's goatgrass</name>
    <name type="synonym">Aegilops squarrosa</name>
    <dbReference type="NCBI Taxonomy" id="37682"/>
    <lineage>
        <taxon>Eukaryota</taxon>
        <taxon>Viridiplantae</taxon>
        <taxon>Streptophyta</taxon>
        <taxon>Embryophyta</taxon>
        <taxon>Tracheophyta</taxon>
        <taxon>Spermatophyta</taxon>
        <taxon>Magnoliopsida</taxon>
        <taxon>Liliopsida</taxon>
        <taxon>Poales</taxon>
        <taxon>Poaceae</taxon>
        <taxon>BOP clade</taxon>
        <taxon>Pooideae</taxon>
        <taxon>Triticodae</taxon>
        <taxon>Triticeae</taxon>
        <taxon>Triticinae</taxon>
        <taxon>Aegilops</taxon>
    </lineage>
</organism>
<accession>M8BV48</accession>
<protein>
    <submittedName>
        <fullName evidence="1">Uncharacterized protein</fullName>
    </submittedName>
</protein>